<dbReference type="PANTHER" id="PTHR33706">
    <property type="entry name" value="MORN VARIANT REPEAT PROTEIN"/>
    <property type="match status" value="1"/>
</dbReference>
<organism evidence="1 2">
    <name type="scientific">Paramecium sonneborni</name>
    <dbReference type="NCBI Taxonomy" id="65129"/>
    <lineage>
        <taxon>Eukaryota</taxon>
        <taxon>Sar</taxon>
        <taxon>Alveolata</taxon>
        <taxon>Ciliophora</taxon>
        <taxon>Intramacronucleata</taxon>
        <taxon>Oligohymenophorea</taxon>
        <taxon>Peniculida</taxon>
        <taxon>Parameciidae</taxon>
        <taxon>Paramecium</taxon>
    </lineage>
</organism>
<keyword evidence="2" id="KW-1185">Reference proteome</keyword>
<dbReference type="Proteomes" id="UP000692954">
    <property type="component" value="Unassembled WGS sequence"/>
</dbReference>
<name>A0A8S1RSE1_9CILI</name>
<dbReference type="EMBL" id="CAJJDN010000270">
    <property type="protein sequence ID" value="CAD8130240.1"/>
    <property type="molecule type" value="Genomic_DNA"/>
</dbReference>
<proteinExistence type="predicted"/>
<protein>
    <submittedName>
        <fullName evidence="1">Uncharacterized protein</fullName>
    </submittedName>
</protein>
<accession>A0A8S1RSE1</accession>
<sequence>MACMIFISKCKYYLSKEYSAGGSYDQDGNQKKIGNWVELDQQFDKQLTYIGEYNLQGMKIGRWDSMYDTYKQIGGGSYDKDGNQKKIGMWVELDEKFKSNQFTYSGEYNMQCMKIGRWDSLFENKKLQILFKYKKYSGGGSYDKDGNQKKIGMWVELDEKFKSNQFTYSGEYNMQGMKIGRWDSFYDGYKQIGGGSYGSSDGYGNQKKIGKWIELDEGFNWSKQVAYSGQYNMQGMKIGNWVNINIK</sequence>
<evidence type="ECO:0000313" key="1">
    <source>
        <dbReference type="EMBL" id="CAD8130240.1"/>
    </source>
</evidence>
<dbReference type="AlphaFoldDB" id="A0A8S1RSE1"/>
<reference evidence="1" key="1">
    <citation type="submission" date="2021-01" db="EMBL/GenBank/DDBJ databases">
        <authorList>
            <consortium name="Genoscope - CEA"/>
            <person name="William W."/>
        </authorList>
    </citation>
    <scope>NUCLEOTIDE SEQUENCE</scope>
</reference>
<evidence type="ECO:0000313" key="2">
    <source>
        <dbReference type="Proteomes" id="UP000692954"/>
    </source>
</evidence>
<gene>
    <name evidence="1" type="ORF">PSON_ATCC_30995.1.T2700028</name>
</gene>
<dbReference type="PANTHER" id="PTHR33706:SF1">
    <property type="entry name" value="TPR REPEAT PROTEIN"/>
    <property type="match status" value="1"/>
</dbReference>
<dbReference type="OrthoDB" id="10688904at2759"/>
<comment type="caution">
    <text evidence="1">The sequence shown here is derived from an EMBL/GenBank/DDBJ whole genome shotgun (WGS) entry which is preliminary data.</text>
</comment>